<accession>A0A7V0Z708</accession>
<dbReference type="AlphaFoldDB" id="A0A7V0Z708"/>
<reference evidence="1" key="1">
    <citation type="journal article" date="2020" name="mSystems">
        <title>Genome- and Community-Level Interaction Insights into Carbon Utilization and Element Cycling Functions of Hydrothermarchaeota in Hydrothermal Sediment.</title>
        <authorList>
            <person name="Zhou Z."/>
            <person name="Liu Y."/>
            <person name="Xu W."/>
            <person name="Pan J."/>
            <person name="Luo Z.H."/>
            <person name="Li M."/>
        </authorList>
    </citation>
    <scope>NUCLEOTIDE SEQUENCE [LARGE SCALE GENOMIC DNA]</scope>
    <source>
        <strain evidence="1">SpSt-258</strain>
    </source>
</reference>
<comment type="caution">
    <text evidence="1">The sequence shown here is derived from an EMBL/GenBank/DDBJ whole genome shotgun (WGS) entry which is preliminary data.</text>
</comment>
<sequence>MPSSYSNSAAFNGQTATSSNQLRCGTLSKVGGTFTIDHPVDPYNKILNHYFVESPEMINIYRGSVVLNANGRAEVNLPNYFSALNRNAHIQLTGVGTSDVYVAEDIKGNTFVIGGKPGTKVYWQVTGERQDVSAEAIRRMMPVEQQKTGALSGRMLDDEFLSGCMEQLEREGKVQGINFRTPEGRRRYEQMKNLQELRR</sequence>
<evidence type="ECO:0000313" key="1">
    <source>
        <dbReference type="EMBL" id="HDY59694.1"/>
    </source>
</evidence>
<organism evidence="1">
    <name type="scientific">candidate division WOR-3 bacterium</name>
    <dbReference type="NCBI Taxonomy" id="2052148"/>
    <lineage>
        <taxon>Bacteria</taxon>
        <taxon>Bacteria division WOR-3</taxon>
    </lineage>
</organism>
<proteinExistence type="predicted"/>
<name>A0A7V0Z708_UNCW3</name>
<gene>
    <name evidence="1" type="ORF">ENP86_09110</name>
</gene>
<protein>
    <submittedName>
        <fullName evidence="1">Uncharacterized protein</fullName>
    </submittedName>
</protein>
<dbReference type="EMBL" id="DSKY01000021">
    <property type="protein sequence ID" value="HDY59694.1"/>
    <property type="molecule type" value="Genomic_DNA"/>
</dbReference>